<gene>
    <name evidence="1" type="ORF">AULFYP135_00657</name>
</gene>
<organism evidence="1">
    <name type="scientific">uncultured Anaerotruncus sp</name>
    <dbReference type="NCBI Taxonomy" id="905011"/>
    <lineage>
        <taxon>Bacteria</taxon>
        <taxon>Bacillati</taxon>
        <taxon>Bacillota</taxon>
        <taxon>Clostridia</taxon>
        <taxon>Eubacteriales</taxon>
        <taxon>Oscillospiraceae</taxon>
        <taxon>Anaerotruncus</taxon>
        <taxon>environmental samples</taxon>
    </lineage>
</organism>
<accession>A0A6N2RYI0</accession>
<reference evidence="1" key="1">
    <citation type="submission" date="2019-11" db="EMBL/GenBank/DDBJ databases">
        <authorList>
            <person name="Feng L."/>
        </authorList>
    </citation>
    <scope>NUCLEOTIDE SEQUENCE</scope>
    <source>
        <strain evidence="1">AundefinedLFYP135</strain>
    </source>
</reference>
<dbReference type="AlphaFoldDB" id="A0A6N2RYI0"/>
<proteinExistence type="predicted"/>
<dbReference type="EMBL" id="CACRSL010000003">
    <property type="protein sequence ID" value="VYS85714.1"/>
    <property type="molecule type" value="Genomic_DNA"/>
</dbReference>
<evidence type="ECO:0000313" key="1">
    <source>
        <dbReference type="EMBL" id="VYS85714.1"/>
    </source>
</evidence>
<sequence>MTVFVEQYGVTQALLEKYPAFVLEREGELLGFYAFSPKEGELEFFYA</sequence>
<name>A0A6N2RYI0_9FIRM</name>
<protein>
    <submittedName>
        <fullName evidence="1">Uncharacterized protein</fullName>
    </submittedName>
</protein>